<name>A0A0F9T687_9ZZZZ</name>
<gene>
    <name evidence="1" type="ORF">LCGC14_0692870</name>
</gene>
<sequence>LGIEAVTMYHTKPLSYHDINLGTLSYSNLVYEILDYDLGNTDIDRIKSIQKIKIGNEEIDKFNIYLVSGSLYIEIDEEYRFLLSPSSSSLIQAQFYEVEPQGISLTFDSNNIKWLLETLAYGYFDISYHLPGINQGDQFLFWFNATDGLKNIISSKGNQFISREYKGIYDNIISGTSDFEWDLGETSSSEGILIFGSENYGDSTIKIDISSILFDENSDVDVQRIMIYGSTNGIVYTILDRAYFSDDGVWSYYWDYELGVEDPVDYYLKAYIFDKAGNYLSITHDVKLYDYNAIVLLTDLVFGDIIEFDDSLPSNIYDFTGTFYLQNTPLNLWDVVGQYYNPLDNNWVPLYADPAVIQTYGPNDGSYTITWDINQDIDFLYTMYNFTYEFLPLRVAPTTSNNIWGSWGVFDLTGEWKPIILLDTASQIDIIIYEFDSVNGWIVDTALSSQDPINVITEQVFKIFDINGDGIDEIISVSPFQVDVIYLDQSSNWVIKEDTINEPELQYSIFDLTFNEVSQETTVVLFQLNLTSGSTELGKYYFNAQYNLIQSQRPAAFISNLIPHSINIVENLFSTTSVLVGAFSSESSLSQLIHYDFNLENEDILDNYILGRITSIEAETINGIKTIVLGISRTFIGKMDTVICLKFNTELDSWVKYEINDFDENRLKIYDMIFIKDKSLNKLIISTDSGLFRSTIEYIEEQNIITDPIKFTTATYSYDELNTIYWLSGTRFIITEVRDTPIYQINKIFHKTGGIWYELADNQYYITHSRYAFDLQLDSFIWNILTDLKIAYSFISNKDEVRHSIDPSFNTYGSTSTVSDISASSKFFDDSSLPLLWLNPTSTITDPFADWRSLENLDWNYRGVNYRYLPVSSGLGTSVLYPTITNPWTSEYITLPELENSLIYYGNNGYDSGILSQYLTGEDDLLGEDEFGGEFSGNYRNNVYISNPIISESFDFADLYYDSIHSVNSIYDDAGSIYANDVLVRNRMVDYDFTDFVDSDSGLSSTGSLPSSSIYQYLSATSLKEIEYILSDRNNYLSLKMEDTNVFGAEFTYELPVIDRAGLNSIQVAFDASIASSSFNNEYPISLRIYNDYDGRWESLPIAPITTSGFYNSFTLDYEFWANWDSLSDATSTEFRPSWGTTDSNNYNTISFGINYPYEVIDGNVLFDPQFDPTLGANFLDTSGSENHDLNTYWSFNDEFGGQHHKLLYYDTSFNSNKFQFDNIIIDPDNFYTSSSPFPDADPSTGFSNSYSPELFYDRFLNDNNELKLQLIVDKEAGNPDAYLCIGDFKTYVHTDSNYLNYEDFDSNVVSTLPMQHVSDEINLNPNGLELRGESGFNIRQNYNAIPIFQETFEDNLWTLDASNPTIYLENIPTDDAVIVDGWIPFPPGGGPGGDPGHYPDIVVGTNRQFIPIGNGIWVEGRFEGVFKSEYPYLDLSYISDSVMSYYGTSIGDPVLIDVKPFGDFNENTVSWTNQPETGPLQAQFYPSLGRQEQNIGAPSSFYKLSQQIADDEFNYEFVMSSKDGNPGEKPNIKHYLSKFHQGGGIAYMQTDISENLNLRSPIYPSITNMEIDDVFVIEFRTTSANEIRLNLFNGGQQLQLDDDFIVVPDLNTNFNKQIYYITLDTAITFDEIEFSGNLNDPENFIVYDIKALRQGQTEGVFKDSRNYDFLEQLAPRFPLINYGRTISGSPSSAHLSDNNYWSITSADDKVSIDFLFESESDVQDFDKFEIYFEASGSIALDGNIEFSYYNYILGDFEPLPHSYSLIDNNFVLILNNYDFNTIKDPIDSQYRLLLKTVITDNNPFTVTIDSLNMKALEVWSAEHDLYKASFEFKPYNSNGEIRLFLNRDIYTVITDSQYNVGQTHIVSFYYDTNSRVWYIYLDDTLLSGPIDDPNPLGLTPRIESNFLTDLEYIEVFEVSSQYFMKVETQNDFENYKTLVNSYKEGSFTDSFTIDSLDSLLIAENTFSQISSDIDIIYNFKDGITENNIFNKNLTHSENSSYSDSLETIPYNYQEEIVLPSTSIDPTKDYVTAPLLGTKYQVTGGNLADLQSDDDFNTITMERDAYTNHEPSYSPHAPIEGYNSVRGYPRRPIFTSSSPQSDHLYFTGTSGGFSVRIDEVDGNFWSQFDDGWISSTTQYAYNMDHYKIRTNWFNTYTWIYEEMVFDTKYNGLNPTNIDFEFKIKVDIISDNGNGANIEIQNPSTQNWVTINMLTNDDQFHSYYYTLDSASMDTYVDDDGNIKIRIVSYAREFGVLQTGTIEIWTDVARCIVEYLPESKVQFVAGTTGNNYYLSYEGKTTGSAMNFYVNDVSQFQIGTSWNQHEEILVMDLSNLYIILGELNQGWISDRILENDYLYLIDINQATSIPIYNTDTVSLASMSKHFNTTQSSWLEDPFLGPTMQYTLENTVITPIFGRAPEPIHTQLELDSLELEFDVFPSIDSTLLEDGDIEGKDANLYNEGNYDYTGRLKNTALDDIHIPLISPIELDFGQLETQGLSNIDLEIALDLDVSLNYRSISSPNWVLRSRLMMYDYQTSQWEDFTGILTTNDGTKTLWQLDSTFPSVSNLHYLQYPNTHQNLFMQIGDSTQIEIKATEEELNVLKFLQDGVVKLILLSYIIPGNFDSDPGNNLFYGREEIFTPVNISQSVNIKESALLVETTNNLYPESVFSTTLPLDSNYKADLSLLDPVMGEVVLVKGISEITPTLTEEYPLFNIVDFEVKDILTQPNIEIISSMKSEFTRIYIEYLPQLSLVSGPPWYLPSEYTKDNIKYESPFFISEVIDDAKYYGTYIYPTYPAGFTIEPPSGNQLYVDFTNPPPGNNPRGAIHFAKIDGKYSNRFSIKDELIFRSDLLELPTDLSGGKIHLTTKSGFNDIMDGTELTQIATNDYYITVKLYKLDRNGNIGYIGQSVQSIDSPTLGFSQHELEVDFITFDTSNGIQDIGDTLTQGYGNDLYITVETTISNCLVDAHLFRGHFAQQILDAQIEIESENTALVYNNIPVDTPYLELNHNNIQLDKIDENTYQFNSLKYYFDFEVIEVRTGTGTILNSADYYFNSFDNSISLNYEYSGLIFADIIYHAFKWGVNSISTLEPITMSFSEDFISKYTSYLELEIEFNFDGIPGFEIMNLDTSSGKVVMTNEEKNAKLLKLFLYNYKTETYDFIDCVVYDNYGESDNFLPTFSYIIDRNFIVFEDYFNDLGTTFDISFILGVDESFDNYFASKINFGINSINAKIYHDPPSVEQFLNPQIVFDIDLSEYYSIGFDLDEISLEFDYLTTILNDESSIFSQYALIEEDIVFSIQNKYLEFETFTLEDGTAFFSQKEINNLLIHDKENDKYFIRIKLEYEWHSIIKVNLGGTSRIEILSSVQLMKYNLNVKYTSTETVRISAFESSTPHDLAAIKAPNYFETDSGIIVFPDDTEVDIGLNSGFLRNIDTRQRLMIRQDLSYSFPDSQLGPIPILVDQSYSDTILRFKNPIGYLDSPTGIYLNNSKKFSYIAEFDVSTVELFWDDGTEHLVGQMVPNPLQPNRFEYEWKTIDVDTGITSGDTIDILIRLTDIFLATNDYHYYFEADFISPTPSISVGDGAQNFENNFASPLTDISFDNSITPSSELWNEPLSTYDPTQMSYNDYPDSYSKIWNMDPFNMLNLFPTISSFDDWSGWGAVNYNPTYTDSLFATGGGIGTFTSQLNYWSPSKTPDTFLENSGSITTNGDLSIMGGTPPSSIIDSSSLTFDYNYGTGNPEVYYQKWNEDFTSFQSYMTQSYEPDSRAGSYSMNPGGLNMQNIFPVQSSLDDWTEANWPLNFNSGYTTSSFTDNGNTGTLSSTLNAGSSSNVPNTFSNGPTTSGDLNNADGAFSTFISSDPSYYNGAEQLWGANFAAEQSYMTHTYDPDDHHSTYSVSGDLMMDNEIPWDAYTEPTAGWSVPNYDPSKTLSSYNPAGILSSNILSGNVLEPAIQSDFNFVDGKGEWVSYGNNLRDQDGSYSTIDTTTGGAVTTLVPNGDLVHNEWTLEGSGGGGHFSYIDVPLDNSNMIQPNYINNLEEEFSFTSFDIGLGSVYKIIVWQSTFRFGVGVRADVKLSWNNGGTWDAYDSSAEYSEASGFPPFTNYGYEFTGLNKDAAALSTFAVGVKSVGVGGGGIPNPNVFLMSMWVEVFYTSDLVQLEAEVTIDVPDPELQQIDSLEYAFRFQDPFRAIRFQIQNPTTEGWTNIYIGAGIPTTWIAGSYSLGASSPYVSGDFKVKTRFVILSGSESPWPVDIDQLALNYSWQASPGDWDADITKTSSSAVNTFLNRYDGFSSYKKLYDIEVSFNYQYTVDDSSESKVARFYFDSTMRGLNTDGLPHTFTETFQFDSASAGSFVVKFEVGNGDLQFDTMGYIITFKCIDTSDNIILQQTFDIDYPEIANPIPQFVQDNGAFFIDTDIDFTTISDGKTYYNKYGRTNKLEIIFNIYTDGAWRNNAYIYSTSSSIATRVPFDVDQWMTTNTYDSFEDFSVEYVMIGDSTNLLVNDLRLFTQQTLAAPILDTETTINIASVTGDDTIETLQLLYAYKTDNGQPIEMQIWNYNLAGGAGDWEYFDSTYSEFLPAHSEDIDLVDNIDINFNVKFRFLGTGIDIAQTFNFYIDQFRVDATWTRTQTQSDTYVPVQAQTPSGDFDLINGTSDFAGDLALSDGISYSTFDSTLATTPSGNFSGTYSFENDAHLTNGVAVSMIDEWTGNYGSYLRIYTQDGPWYGHNKTLLVTDSQAGGKTTGVHNFDNPQSSGTIEFWLLMRGSGSTGSTDRYNQIHFRSSDNTIAFRVQLKMLQGGYVSGDRADVEYYDGNSWVEFADGEDVTWYHNRIDFDCATDKYSWYIYEADGTTLLGSITDIDFENPMSTLDEIYFTSITSHYRGNTFWDAFGFTWEGYNVGDNLKDYTIGHFPGTYSFENDAHHTNGVAVSMLDEWTGNYGSYLRIYTKDGPTYGHNKTLLITDSQAGGKTTGTHNFDNPQSSGTIEFWLLMDGAGSTGSTDRYNQIHFR</sequence>
<feature type="non-terminal residue" evidence="1">
    <location>
        <position position="1"/>
    </location>
</feature>
<organism evidence="1">
    <name type="scientific">marine sediment metagenome</name>
    <dbReference type="NCBI Taxonomy" id="412755"/>
    <lineage>
        <taxon>unclassified sequences</taxon>
        <taxon>metagenomes</taxon>
        <taxon>ecological metagenomes</taxon>
    </lineage>
</organism>
<reference evidence="1" key="1">
    <citation type="journal article" date="2015" name="Nature">
        <title>Complex archaea that bridge the gap between prokaryotes and eukaryotes.</title>
        <authorList>
            <person name="Spang A."/>
            <person name="Saw J.H."/>
            <person name="Jorgensen S.L."/>
            <person name="Zaremba-Niedzwiedzka K."/>
            <person name="Martijn J."/>
            <person name="Lind A.E."/>
            <person name="van Eijk R."/>
            <person name="Schleper C."/>
            <person name="Guy L."/>
            <person name="Ettema T.J."/>
        </authorList>
    </citation>
    <scope>NUCLEOTIDE SEQUENCE</scope>
</reference>
<proteinExistence type="predicted"/>
<evidence type="ECO:0000313" key="1">
    <source>
        <dbReference type="EMBL" id="KKN44461.1"/>
    </source>
</evidence>
<comment type="caution">
    <text evidence="1">The sequence shown here is derived from an EMBL/GenBank/DDBJ whole genome shotgun (WGS) entry which is preliminary data.</text>
</comment>
<dbReference type="EMBL" id="LAZR01001450">
    <property type="protein sequence ID" value="KKN44461.1"/>
    <property type="molecule type" value="Genomic_DNA"/>
</dbReference>
<protein>
    <submittedName>
        <fullName evidence="1">Uncharacterized protein</fullName>
    </submittedName>
</protein>
<accession>A0A0F9T687</accession>
<feature type="non-terminal residue" evidence="1">
    <location>
        <position position="5005"/>
    </location>
</feature>